<feature type="domain" description="LUD" evidence="1">
    <location>
        <begin position="59"/>
        <end position="180"/>
    </location>
</feature>
<dbReference type="Proteomes" id="UP000184406">
    <property type="component" value="Unassembled WGS sequence"/>
</dbReference>
<reference evidence="3" key="1">
    <citation type="submission" date="2016-11" db="EMBL/GenBank/DDBJ databases">
        <authorList>
            <person name="Varghese N."/>
            <person name="Submissions S."/>
        </authorList>
    </citation>
    <scope>NUCLEOTIDE SEQUENCE [LARGE SCALE GENOMIC DNA]</scope>
    <source>
        <strain evidence="3">DSM 17539</strain>
    </source>
</reference>
<proteinExistence type="predicted"/>
<sequence length="203" mass="23249">MGLFDKLFGGGKRKVSKETVETRGQHMPDLNIPVDEKFTINFKHNGGKFLYCDSINEVFTNLDNIIIENKWQDQTFFSMDKRLEEKFAKQEINFTNLPNNSEIFFTTCEHLIAQNGSILVCSNQLKERKLHELPSNVIVFATTSQMVESIGEGLKTIKKKYKNVIPANITTIKHFQPTAENSDDFLTYGSSSKNLYLLLLEDL</sequence>
<dbReference type="Gene3D" id="3.40.50.10420">
    <property type="entry name" value="NagB/RpiA/CoA transferase-like"/>
    <property type="match status" value="1"/>
</dbReference>
<evidence type="ECO:0000313" key="2">
    <source>
        <dbReference type="EMBL" id="SHF65685.1"/>
    </source>
</evidence>
<organism evidence="2 3">
    <name type="scientific">Arenibacter palladensis</name>
    <dbReference type="NCBI Taxonomy" id="237373"/>
    <lineage>
        <taxon>Bacteria</taxon>
        <taxon>Pseudomonadati</taxon>
        <taxon>Bacteroidota</taxon>
        <taxon>Flavobacteriia</taxon>
        <taxon>Flavobacteriales</taxon>
        <taxon>Flavobacteriaceae</taxon>
        <taxon>Arenibacter</taxon>
    </lineage>
</organism>
<dbReference type="OrthoDB" id="1425114at2"/>
<name>A0A1M5DFI7_9FLAO</name>
<accession>A0A1M5DFI7</accession>
<dbReference type="Pfam" id="PF02589">
    <property type="entry name" value="LUD_dom"/>
    <property type="match status" value="1"/>
</dbReference>
<dbReference type="AlphaFoldDB" id="A0A1M5DFI7"/>
<dbReference type="InterPro" id="IPR003741">
    <property type="entry name" value="LUD_dom"/>
</dbReference>
<protein>
    <submittedName>
        <fullName evidence="2">Uncharacterized ACR, YkgG family COG1556</fullName>
    </submittedName>
</protein>
<dbReference type="InterPro" id="IPR024185">
    <property type="entry name" value="FTHF_cligase-like_sf"/>
</dbReference>
<evidence type="ECO:0000313" key="3">
    <source>
        <dbReference type="Proteomes" id="UP000184406"/>
    </source>
</evidence>
<keyword evidence="3" id="KW-1185">Reference proteome</keyword>
<dbReference type="EMBL" id="FQUX01000006">
    <property type="protein sequence ID" value="SHF65685.1"/>
    <property type="molecule type" value="Genomic_DNA"/>
</dbReference>
<dbReference type="SUPFAM" id="SSF100950">
    <property type="entry name" value="NagB/RpiA/CoA transferase-like"/>
    <property type="match status" value="1"/>
</dbReference>
<dbReference type="RefSeq" id="WP_072863365.1">
    <property type="nucleotide sequence ID" value="NZ_FQUX01000006.1"/>
</dbReference>
<dbReference type="InterPro" id="IPR037171">
    <property type="entry name" value="NagB/RpiA_transferase-like"/>
</dbReference>
<evidence type="ECO:0000259" key="1">
    <source>
        <dbReference type="Pfam" id="PF02589"/>
    </source>
</evidence>
<gene>
    <name evidence="2" type="ORF">SAMN03080594_10666</name>
</gene>